<protein>
    <submittedName>
        <fullName evidence="1">5169_t:CDS:1</fullName>
    </submittedName>
</protein>
<sequence length="271" mass="30116">MLLDVYLLAIGRHMYVINPLSGASKPLDLGDWTSATAAVIVPSTRKAYVTTSFNNLWEIDLVAMESHNVSWDRWGTCNALVTVPNSVGYSLFAFCHKLWLVDDLSTGQCTDFLGGFTDIWTKVNAATSVGTKIFATTSANNLWCIDTVTKEISKLGGGSDNWSNCHALVEVKGRLYAFCYGLWEVDVTTGHYTQFFDEGSEERNINWSHTKSATVIDTKVYVFCRGGIWTKDQLVELDIITKKVRELSISNGNLANIKVLIAVDRNVIDHD</sequence>
<gene>
    <name evidence="1" type="ORF">POCULU_LOCUS1264</name>
</gene>
<evidence type="ECO:0000313" key="2">
    <source>
        <dbReference type="Proteomes" id="UP000789572"/>
    </source>
</evidence>
<dbReference type="Proteomes" id="UP000789572">
    <property type="component" value="Unassembled WGS sequence"/>
</dbReference>
<dbReference type="OrthoDB" id="2303435at2759"/>
<reference evidence="1" key="1">
    <citation type="submission" date="2021-06" db="EMBL/GenBank/DDBJ databases">
        <authorList>
            <person name="Kallberg Y."/>
            <person name="Tangrot J."/>
            <person name="Rosling A."/>
        </authorList>
    </citation>
    <scope>NUCLEOTIDE SEQUENCE</scope>
    <source>
        <strain evidence="1">IA702</strain>
    </source>
</reference>
<comment type="caution">
    <text evidence="1">The sequence shown here is derived from an EMBL/GenBank/DDBJ whole genome shotgun (WGS) entry which is preliminary data.</text>
</comment>
<keyword evidence="2" id="KW-1185">Reference proteome</keyword>
<dbReference type="InterPro" id="IPR011043">
    <property type="entry name" value="Gal_Oxase/kelch_b-propeller"/>
</dbReference>
<proteinExistence type="predicted"/>
<dbReference type="SUPFAM" id="SSF50965">
    <property type="entry name" value="Galactose oxidase, central domain"/>
    <property type="match status" value="1"/>
</dbReference>
<accession>A0A9N8Z5U9</accession>
<dbReference type="AlphaFoldDB" id="A0A9N8Z5U9"/>
<organism evidence="1 2">
    <name type="scientific">Paraglomus occultum</name>
    <dbReference type="NCBI Taxonomy" id="144539"/>
    <lineage>
        <taxon>Eukaryota</taxon>
        <taxon>Fungi</taxon>
        <taxon>Fungi incertae sedis</taxon>
        <taxon>Mucoromycota</taxon>
        <taxon>Glomeromycotina</taxon>
        <taxon>Glomeromycetes</taxon>
        <taxon>Paraglomerales</taxon>
        <taxon>Paraglomeraceae</taxon>
        <taxon>Paraglomus</taxon>
    </lineage>
</organism>
<name>A0A9N8Z5U9_9GLOM</name>
<dbReference type="EMBL" id="CAJVPJ010000090">
    <property type="protein sequence ID" value="CAG8475496.1"/>
    <property type="molecule type" value="Genomic_DNA"/>
</dbReference>
<evidence type="ECO:0000313" key="1">
    <source>
        <dbReference type="EMBL" id="CAG8475496.1"/>
    </source>
</evidence>